<evidence type="ECO:0000256" key="8">
    <source>
        <dbReference type="ARBA" id="ARBA00023136"/>
    </source>
</evidence>
<dbReference type="SUPFAM" id="SSF103473">
    <property type="entry name" value="MFS general substrate transporter"/>
    <property type="match status" value="1"/>
</dbReference>
<evidence type="ECO:0000256" key="6">
    <source>
        <dbReference type="ARBA" id="ARBA00022847"/>
    </source>
</evidence>
<dbReference type="PROSITE" id="PS50850">
    <property type="entry name" value="MFS"/>
    <property type="match status" value="1"/>
</dbReference>
<evidence type="ECO:0000256" key="7">
    <source>
        <dbReference type="ARBA" id="ARBA00022989"/>
    </source>
</evidence>
<feature type="transmembrane region" description="Helical" evidence="11">
    <location>
        <begin position="193"/>
        <end position="210"/>
    </location>
</feature>
<dbReference type="InterPro" id="IPR020846">
    <property type="entry name" value="MFS_dom"/>
</dbReference>
<evidence type="ECO:0000256" key="9">
    <source>
        <dbReference type="ARBA" id="ARBA00037295"/>
    </source>
</evidence>
<feature type="transmembrane region" description="Helical" evidence="11">
    <location>
        <begin position="31"/>
        <end position="50"/>
    </location>
</feature>
<dbReference type="Proteomes" id="UP000035265">
    <property type="component" value="Unassembled WGS sequence"/>
</dbReference>
<evidence type="ECO:0000256" key="11">
    <source>
        <dbReference type="SAM" id="Phobius"/>
    </source>
</evidence>
<dbReference type="RefSeq" id="WP_047231104.1">
    <property type="nucleotide sequence ID" value="NZ_JNBQ01000001.1"/>
</dbReference>
<keyword evidence="3" id="KW-0813">Transport</keyword>
<keyword evidence="8 11" id="KW-0472">Membrane</keyword>
<dbReference type="InterPro" id="IPR005829">
    <property type="entry name" value="Sugar_transporter_CS"/>
</dbReference>
<evidence type="ECO:0000256" key="2">
    <source>
        <dbReference type="ARBA" id="ARBA00008240"/>
    </source>
</evidence>
<feature type="transmembrane region" description="Helical" evidence="11">
    <location>
        <begin position="349"/>
        <end position="367"/>
    </location>
</feature>
<evidence type="ECO:0000256" key="4">
    <source>
        <dbReference type="ARBA" id="ARBA00022475"/>
    </source>
</evidence>
<comment type="caution">
    <text evidence="13">The sequence shown here is derived from an EMBL/GenBank/DDBJ whole genome shotgun (WGS) entry which is preliminary data.</text>
</comment>
<feature type="transmembrane region" description="Helical" evidence="11">
    <location>
        <begin position="116"/>
        <end position="136"/>
    </location>
</feature>
<feature type="domain" description="Major facilitator superfamily (MFS) profile" evidence="12">
    <location>
        <begin position="19"/>
        <end position="464"/>
    </location>
</feature>
<dbReference type="InterPro" id="IPR036259">
    <property type="entry name" value="MFS_trans_sf"/>
</dbReference>
<comment type="function">
    <text evidence="9">May be a proton symporter involved in the uptake of osmolytes such as proline and glycine betaine.</text>
</comment>
<comment type="subcellular location">
    <subcellularLocation>
        <location evidence="1">Cell membrane</location>
        <topology evidence="1">Multi-pass membrane protein</topology>
    </subcellularLocation>
</comment>
<dbReference type="Gene3D" id="1.20.1250.20">
    <property type="entry name" value="MFS general substrate transporter like domains"/>
    <property type="match status" value="1"/>
</dbReference>
<dbReference type="EMBL" id="JNBQ01000001">
    <property type="protein sequence ID" value="KLN36664.1"/>
    <property type="molecule type" value="Genomic_DNA"/>
</dbReference>
<dbReference type="PANTHER" id="PTHR43045:SF1">
    <property type="entry name" value="SHIKIMATE TRANSPORTER"/>
    <property type="match status" value="1"/>
</dbReference>
<dbReference type="Pfam" id="PF00083">
    <property type="entry name" value="Sugar_tr"/>
    <property type="match status" value="1"/>
</dbReference>
<dbReference type="GO" id="GO:0005886">
    <property type="term" value="C:plasma membrane"/>
    <property type="evidence" value="ECO:0007669"/>
    <property type="project" value="UniProtKB-SubCell"/>
</dbReference>
<dbReference type="PANTHER" id="PTHR43045">
    <property type="entry name" value="SHIKIMATE TRANSPORTER"/>
    <property type="match status" value="1"/>
</dbReference>
<evidence type="ECO:0000313" key="14">
    <source>
        <dbReference type="Proteomes" id="UP000035265"/>
    </source>
</evidence>
<feature type="transmembrane region" description="Helical" evidence="11">
    <location>
        <begin position="287"/>
        <end position="307"/>
    </location>
</feature>
<gene>
    <name evidence="13" type="ORF">FB00_02070</name>
</gene>
<keyword evidence="6" id="KW-0769">Symport</keyword>
<dbReference type="InterPro" id="IPR005828">
    <property type="entry name" value="MFS_sugar_transport-like"/>
</dbReference>
<keyword evidence="5 11" id="KW-0812">Transmembrane</keyword>
<evidence type="ECO:0000313" key="13">
    <source>
        <dbReference type="EMBL" id="KLN36664.1"/>
    </source>
</evidence>
<comment type="similarity">
    <text evidence="2">Belongs to the major facilitator superfamily. Metabolite:H+ Symporter (MHS) family (TC 2.A.1.6) family.</text>
</comment>
<organism evidence="13 14">
    <name type="scientific">Cellulosimicrobium funkei</name>
    <dbReference type="NCBI Taxonomy" id="264251"/>
    <lineage>
        <taxon>Bacteria</taxon>
        <taxon>Bacillati</taxon>
        <taxon>Actinomycetota</taxon>
        <taxon>Actinomycetes</taxon>
        <taxon>Micrococcales</taxon>
        <taxon>Promicromonosporaceae</taxon>
        <taxon>Cellulosimicrobium</taxon>
    </lineage>
</organism>
<protein>
    <recommendedName>
        <fullName evidence="10">Putative proline/betaine transporter</fullName>
    </recommendedName>
</protein>
<evidence type="ECO:0000256" key="5">
    <source>
        <dbReference type="ARBA" id="ARBA00022692"/>
    </source>
</evidence>
<reference evidence="13 14" key="1">
    <citation type="submission" date="2014-05" db="EMBL/GenBank/DDBJ databases">
        <title>Cellulosimicrobium funkei U11 genome.</title>
        <authorList>
            <person name="Hu C."/>
            <person name="Gong Y."/>
            <person name="Wan W."/>
            <person name="Jiang M."/>
        </authorList>
    </citation>
    <scope>NUCLEOTIDE SEQUENCE [LARGE SCALE GENOMIC DNA]</scope>
    <source>
        <strain evidence="13 14">U11</strain>
    </source>
</reference>
<dbReference type="AlphaFoldDB" id="A0A0H2KXU3"/>
<dbReference type="STRING" id="264251.FB00_02070"/>
<dbReference type="FunFam" id="1.20.1250.20:FF:000001">
    <property type="entry name" value="Dicarboxylate MFS transporter"/>
    <property type="match status" value="1"/>
</dbReference>
<dbReference type="CDD" id="cd17369">
    <property type="entry name" value="MFS_ShiA_like"/>
    <property type="match status" value="1"/>
</dbReference>
<evidence type="ECO:0000256" key="10">
    <source>
        <dbReference type="ARBA" id="ARBA00039918"/>
    </source>
</evidence>
<proteinExistence type="inferred from homology"/>
<evidence type="ECO:0000256" key="1">
    <source>
        <dbReference type="ARBA" id="ARBA00004651"/>
    </source>
</evidence>
<accession>A0A0H2KXU3</accession>
<dbReference type="GO" id="GO:0015293">
    <property type="term" value="F:symporter activity"/>
    <property type="evidence" value="ECO:0007669"/>
    <property type="project" value="UniProtKB-KW"/>
</dbReference>
<dbReference type="PROSITE" id="PS00217">
    <property type="entry name" value="SUGAR_TRANSPORT_2"/>
    <property type="match status" value="1"/>
</dbReference>
<feature type="transmembrane region" description="Helical" evidence="11">
    <location>
        <begin position="319"/>
        <end position="337"/>
    </location>
</feature>
<evidence type="ECO:0000259" key="12">
    <source>
        <dbReference type="PROSITE" id="PS50850"/>
    </source>
</evidence>
<feature type="transmembrane region" description="Helical" evidence="11">
    <location>
        <begin position="92"/>
        <end position="110"/>
    </location>
</feature>
<feature type="transmembrane region" description="Helical" evidence="11">
    <location>
        <begin position="157"/>
        <end position="181"/>
    </location>
</feature>
<feature type="transmembrane region" description="Helical" evidence="11">
    <location>
        <begin position="56"/>
        <end position="80"/>
    </location>
</feature>
<feature type="transmembrane region" description="Helical" evidence="11">
    <location>
        <begin position="442"/>
        <end position="461"/>
    </location>
</feature>
<keyword evidence="7 11" id="KW-1133">Transmembrane helix</keyword>
<sequence>MSVTAPAAPLTSRRYAWKVTLSSFVGNTLEYYDFLVYGTAAAIVFPAVFFPSENSFVATLSSLGTFAVGFLARPLGGMFFGRRGDKQGRKSTLVLTLAIMGTGTLLIGFLPSYDSIGLLAPALLVVLRLVQGFAVGGEWGGSMIIVLESTNPRHRGFYTSWPNTGGFSAQILITLVFAWVYTLDDAQLQSWGWRVPFWLSAVVLAVGLWMRRSLEETPVFTDAVAGLEKEGRNRSLTVENLEASQAAIRERQERDAAAAAEPASQAPTRGPLASVFLEDWRNLLRIVGLRFAEALPYFLLTVFVLSYGPQHLGIEKESLNTAILIMAVLAFPAHGIFSWISDKIGRRPVYFFGALVVFVMAFPFFGLLNTGSFVLIVLGYVLMLNLGHNAINSIQPAFFAELFPADRRYSGAATGREIASIVAGGLTPFIATALAGEDGSRWQLVALYVMVGALITMLTVWKTPETFRRDLNVVGETVR</sequence>
<name>A0A0H2KXU3_9MICO</name>
<feature type="transmembrane region" description="Helical" evidence="11">
    <location>
        <begin position="418"/>
        <end position="436"/>
    </location>
</feature>
<keyword evidence="14" id="KW-1185">Reference proteome</keyword>
<feature type="transmembrane region" description="Helical" evidence="11">
    <location>
        <begin position="373"/>
        <end position="391"/>
    </location>
</feature>
<keyword evidence="4" id="KW-1003">Cell membrane</keyword>
<dbReference type="PATRIC" id="fig|264251.5.peg.426"/>
<evidence type="ECO:0000256" key="3">
    <source>
        <dbReference type="ARBA" id="ARBA00022448"/>
    </source>
</evidence>